<evidence type="ECO:0000313" key="3">
    <source>
        <dbReference type="Proteomes" id="UP000076502"/>
    </source>
</evidence>
<evidence type="ECO:0000313" key="2">
    <source>
        <dbReference type="EMBL" id="KZC13386.1"/>
    </source>
</evidence>
<name>A0A154PNE1_DUFNO</name>
<proteinExistence type="predicted"/>
<dbReference type="OrthoDB" id="7602998at2759"/>
<organism evidence="2 3">
    <name type="scientific">Dufourea novaeangliae</name>
    <name type="common">Sweat bee</name>
    <dbReference type="NCBI Taxonomy" id="178035"/>
    <lineage>
        <taxon>Eukaryota</taxon>
        <taxon>Metazoa</taxon>
        <taxon>Ecdysozoa</taxon>
        <taxon>Arthropoda</taxon>
        <taxon>Hexapoda</taxon>
        <taxon>Insecta</taxon>
        <taxon>Pterygota</taxon>
        <taxon>Neoptera</taxon>
        <taxon>Endopterygota</taxon>
        <taxon>Hymenoptera</taxon>
        <taxon>Apocrita</taxon>
        <taxon>Aculeata</taxon>
        <taxon>Apoidea</taxon>
        <taxon>Anthophila</taxon>
        <taxon>Halictidae</taxon>
        <taxon>Rophitinae</taxon>
        <taxon>Dufourea</taxon>
    </lineage>
</organism>
<feature type="non-terminal residue" evidence="2">
    <location>
        <position position="1"/>
    </location>
</feature>
<protein>
    <submittedName>
        <fullName evidence="2">Uncharacterized protein</fullName>
    </submittedName>
</protein>
<feature type="compositionally biased region" description="Polar residues" evidence="1">
    <location>
        <begin position="20"/>
        <end position="64"/>
    </location>
</feature>
<keyword evidence="3" id="KW-1185">Reference proteome</keyword>
<gene>
    <name evidence="2" type="ORF">WN55_05985</name>
</gene>
<dbReference type="Proteomes" id="UP000076502">
    <property type="component" value="Unassembled WGS sequence"/>
</dbReference>
<dbReference type="EMBL" id="KQ434999">
    <property type="protein sequence ID" value="KZC13386.1"/>
    <property type="molecule type" value="Genomic_DNA"/>
</dbReference>
<accession>A0A154PNE1</accession>
<dbReference type="AlphaFoldDB" id="A0A154PNE1"/>
<reference evidence="2 3" key="1">
    <citation type="submission" date="2015-07" db="EMBL/GenBank/DDBJ databases">
        <title>The genome of Dufourea novaeangliae.</title>
        <authorList>
            <person name="Pan H."/>
            <person name="Kapheim K."/>
        </authorList>
    </citation>
    <scope>NUCLEOTIDE SEQUENCE [LARGE SCALE GENOMIC DNA]</scope>
    <source>
        <strain evidence="2">0120121106</strain>
        <tissue evidence="2">Whole body</tissue>
    </source>
</reference>
<feature type="region of interest" description="Disordered" evidence="1">
    <location>
        <begin position="18"/>
        <end position="64"/>
    </location>
</feature>
<sequence length="390" mass="42666">NAYEYNSNVVKDAHRENADFYNSGNNGHPLSSGRSQGSLEESLRSNSYNGFSPNSHSSSYQGFSSNARETLGASPYFINDPAQSSFEGYANTNTNGDSTFGGYTQSADQTVSEFSQFANNKQKSPSYTRFSDNLPATSNAASFPELASESSSLREYAADAFRSHGASGGYMDGDQTFSREPSSLFNSPTNDYSYGKHKENMFATSNSNKYTNDAYTMHPETRYVGGNHANAGRDYGSSMYLPNSGSSMFNNLRGNSDFYSSGKYSKYNKYLGEYAPHVGLNYLSKDQEPDHLFGNYGKVKAAALKDGRPSSYGSQAYLGGPSHLSKIAGSYKVRPSFMNYASNSPIGYSSMSSVHSSLNGNNYMDNPMLRRYRSSSGYIPGHGNIYSGYY</sequence>
<evidence type="ECO:0000256" key="1">
    <source>
        <dbReference type="SAM" id="MobiDB-lite"/>
    </source>
</evidence>